<keyword evidence="2" id="KW-1185">Reference proteome</keyword>
<proteinExistence type="predicted"/>
<gene>
    <name evidence="1" type="ORF">DU002_13095</name>
</gene>
<protein>
    <submittedName>
        <fullName evidence="1">DUF4279 domain-containing protein</fullName>
    </submittedName>
</protein>
<comment type="caution">
    <text evidence="1">The sequence shown here is derived from an EMBL/GenBank/DDBJ whole genome shotgun (WGS) entry which is preliminary data.</text>
</comment>
<evidence type="ECO:0000313" key="2">
    <source>
        <dbReference type="Proteomes" id="UP000252558"/>
    </source>
</evidence>
<evidence type="ECO:0000313" key="1">
    <source>
        <dbReference type="EMBL" id="RCU48727.1"/>
    </source>
</evidence>
<organism evidence="1 2">
    <name type="scientific">Corallincola holothuriorum</name>
    <dbReference type="NCBI Taxonomy" id="2282215"/>
    <lineage>
        <taxon>Bacteria</taxon>
        <taxon>Pseudomonadati</taxon>
        <taxon>Pseudomonadota</taxon>
        <taxon>Gammaproteobacteria</taxon>
        <taxon>Alteromonadales</taxon>
        <taxon>Psychromonadaceae</taxon>
        <taxon>Corallincola</taxon>
    </lineage>
</organism>
<accession>A0A368NDM6</accession>
<dbReference type="Proteomes" id="UP000252558">
    <property type="component" value="Unassembled WGS sequence"/>
</dbReference>
<reference evidence="1 2" key="1">
    <citation type="submission" date="2018-07" db="EMBL/GenBank/DDBJ databases">
        <title>Corallincola holothuriorum sp. nov., a new facultative anaerobe isolated from sea cucumber Apostichopus japonicus.</title>
        <authorList>
            <person name="Xia H."/>
        </authorList>
    </citation>
    <scope>NUCLEOTIDE SEQUENCE [LARGE SCALE GENOMIC DNA]</scope>
    <source>
        <strain evidence="1 2">C4</strain>
    </source>
</reference>
<dbReference type="AlphaFoldDB" id="A0A368NDM6"/>
<dbReference type="EMBL" id="QPID01000008">
    <property type="protein sequence ID" value="RCU48727.1"/>
    <property type="molecule type" value="Genomic_DNA"/>
</dbReference>
<name>A0A368NDM6_9GAMM</name>
<sequence>MHPYTFIISLRAKHPKDDLAFMSELIEKQPSVSWVAGEERKTPKGTSIGGTRPNSYWVTRLTEEETDSETWQLEDYLEKIYKELTPKFASFASFHESGGRLELYVSLYGARNFGLIFSPDLLSRFGAANIELQLDIYPEQ</sequence>